<keyword evidence="2" id="KW-0806">Transcription termination</keyword>
<dbReference type="EMBL" id="PNBA02000015">
    <property type="protein sequence ID" value="KAG6399718.1"/>
    <property type="molecule type" value="Genomic_DNA"/>
</dbReference>
<dbReference type="InterPro" id="IPR003690">
    <property type="entry name" value="MTERF"/>
</dbReference>
<keyword evidence="4" id="KW-0809">Transit peptide</keyword>
<dbReference type="Pfam" id="PF01535">
    <property type="entry name" value="PPR"/>
    <property type="match status" value="1"/>
</dbReference>
<evidence type="ECO:0000256" key="2">
    <source>
        <dbReference type="ARBA" id="ARBA00022472"/>
    </source>
</evidence>
<dbReference type="InterPro" id="IPR011990">
    <property type="entry name" value="TPR-like_helical_dom_sf"/>
</dbReference>
<evidence type="ECO:0000256" key="3">
    <source>
        <dbReference type="ARBA" id="ARBA00022737"/>
    </source>
</evidence>
<keyword evidence="7" id="KW-1185">Reference proteome</keyword>
<dbReference type="InterPro" id="IPR038538">
    <property type="entry name" value="MTERF_sf"/>
</dbReference>
<reference evidence="6" key="1">
    <citation type="submission" date="2018-01" db="EMBL/GenBank/DDBJ databases">
        <authorList>
            <person name="Mao J.F."/>
        </authorList>
    </citation>
    <scope>NUCLEOTIDE SEQUENCE</scope>
    <source>
        <strain evidence="6">Huo1</strain>
        <tissue evidence="6">Leaf</tissue>
    </source>
</reference>
<dbReference type="Pfam" id="PF02536">
    <property type="entry name" value="mTERF"/>
    <property type="match status" value="1"/>
</dbReference>
<dbReference type="PANTHER" id="PTHR13068">
    <property type="entry name" value="CGI-12 PROTEIN-RELATED"/>
    <property type="match status" value="1"/>
</dbReference>
<dbReference type="GO" id="GO:0003676">
    <property type="term" value="F:nucleic acid binding"/>
    <property type="evidence" value="ECO:0007669"/>
    <property type="project" value="InterPro"/>
</dbReference>
<dbReference type="GO" id="GO:0006353">
    <property type="term" value="P:DNA-templated transcription termination"/>
    <property type="evidence" value="ECO:0007669"/>
    <property type="project" value="UniProtKB-KW"/>
</dbReference>
<protein>
    <recommendedName>
        <fullName evidence="8">mTERF domain-containing protein, mitochondrial</fullName>
    </recommendedName>
</protein>
<keyword evidence="2" id="KW-0805">Transcription regulation</keyword>
<accession>A0A8X8ZCM4</accession>
<dbReference type="Gene3D" id="1.25.40.10">
    <property type="entry name" value="Tetratricopeptide repeat domain"/>
    <property type="match status" value="1"/>
</dbReference>
<dbReference type="SMART" id="SM00733">
    <property type="entry name" value="Mterf"/>
    <property type="match status" value="6"/>
</dbReference>
<comment type="caution">
    <text evidence="6">The sequence shown here is derived from an EMBL/GenBank/DDBJ whole genome shotgun (WGS) entry which is preliminary data.</text>
</comment>
<dbReference type="InterPro" id="IPR002885">
    <property type="entry name" value="PPR_rpt"/>
</dbReference>
<evidence type="ECO:0000256" key="5">
    <source>
        <dbReference type="PROSITE-ProRule" id="PRU00708"/>
    </source>
</evidence>
<keyword evidence="2" id="KW-0804">Transcription</keyword>
<dbReference type="FunFam" id="1.25.70.10:FF:000001">
    <property type="entry name" value="Mitochondrial transcription termination factor-like"/>
    <property type="match status" value="1"/>
</dbReference>
<keyword evidence="3" id="KW-0677">Repeat</keyword>
<dbReference type="PANTHER" id="PTHR13068:SF173">
    <property type="entry name" value="EMB|CAB62602.1"/>
    <property type="match status" value="1"/>
</dbReference>
<feature type="repeat" description="PPR" evidence="5">
    <location>
        <begin position="124"/>
        <end position="158"/>
    </location>
</feature>
<dbReference type="Proteomes" id="UP000298416">
    <property type="component" value="Unassembled WGS sequence"/>
</dbReference>
<dbReference type="Gene3D" id="1.25.70.10">
    <property type="entry name" value="Transcription termination factor 3, mitochondrial"/>
    <property type="match status" value="1"/>
</dbReference>
<comment type="similarity">
    <text evidence="1">Belongs to the mTERF family.</text>
</comment>
<dbReference type="PROSITE" id="PS51375">
    <property type="entry name" value="PPR"/>
    <property type="match status" value="1"/>
</dbReference>
<gene>
    <name evidence="6" type="ORF">SASPL_141199</name>
</gene>
<dbReference type="NCBIfam" id="TIGR00756">
    <property type="entry name" value="PPR"/>
    <property type="match status" value="1"/>
</dbReference>
<evidence type="ECO:0008006" key="8">
    <source>
        <dbReference type="Google" id="ProtNLM"/>
    </source>
</evidence>
<dbReference type="AlphaFoldDB" id="A0A8X8ZCM4"/>
<name>A0A8X8ZCM4_SALSN</name>
<organism evidence="6">
    <name type="scientific">Salvia splendens</name>
    <name type="common">Scarlet sage</name>
    <dbReference type="NCBI Taxonomy" id="180675"/>
    <lineage>
        <taxon>Eukaryota</taxon>
        <taxon>Viridiplantae</taxon>
        <taxon>Streptophyta</taxon>
        <taxon>Embryophyta</taxon>
        <taxon>Tracheophyta</taxon>
        <taxon>Spermatophyta</taxon>
        <taxon>Magnoliopsida</taxon>
        <taxon>eudicotyledons</taxon>
        <taxon>Gunneridae</taxon>
        <taxon>Pentapetalae</taxon>
        <taxon>asterids</taxon>
        <taxon>lamiids</taxon>
        <taxon>Lamiales</taxon>
        <taxon>Lamiaceae</taxon>
        <taxon>Nepetoideae</taxon>
        <taxon>Mentheae</taxon>
        <taxon>Salviinae</taxon>
        <taxon>Salvia</taxon>
        <taxon>Salvia subgen. Calosphace</taxon>
        <taxon>core Calosphace</taxon>
    </lineage>
</organism>
<sequence>MQGSAAELASLISRTLLVASSRARTPSHEKTLHQLGCRHSLCPVVIARPGFSHTSDTYQSLLKSLAISRQFNSIDKLLKQIRAQRVSLHPCVYRSIIAFLVAGRRTHTTFSLFCDVACIAPEVGPEACNSLLAALASDGNVKSSRNVFDEMIKRGVRLSTIGFGVFVWRICGKMELVEILGLIDDVKKVDFSGVNGSVVALLVVHGLCTELRANDAMFALEELRKRECKPDWVAPRASDYRELILQFVTERHLCEAKDLGDVIVSGDFLIDDDVLNVLIGSVSSSNPASVSFAEFLAGTMCIVPKLSRKWLEFEIMKKLMQGFRIRSILPPSLSENYSYSPSKSLISWIALYSTASQKKAIAPNPHARNSILANYLIGSLKFSKDKALSASSKFSHCETLEKPEQAVRFFRGLGFSDAHIRAIANSVPRLLFADTENTLKPKCGLERCLKPRINFIRNIFESDGRNRSIESVNDDLFKTITRCGRIVLARHTLESNIQYLKSCGVVGSQLSSLLFRLPRIFSLKHDKLEEIVSRALAMNFTMGSRMLVHAIHSLSCMSSDTFKVKYGIYKAFGFSKKEIDLMFRKSPYIFGLSVETLRRKLEFLLNDLKLSRLVVVQFPGIMSLNFEERVVPRYKVLEALKSKGVLKKEPSLSRAMCLLENKFLETYIQPFQAEAEELLLAYNGQILNT</sequence>
<evidence type="ECO:0000313" key="7">
    <source>
        <dbReference type="Proteomes" id="UP000298416"/>
    </source>
</evidence>
<evidence type="ECO:0000256" key="4">
    <source>
        <dbReference type="ARBA" id="ARBA00022946"/>
    </source>
</evidence>
<evidence type="ECO:0000256" key="1">
    <source>
        <dbReference type="ARBA" id="ARBA00007692"/>
    </source>
</evidence>
<reference evidence="6" key="2">
    <citation type="submission" date="2020-08" db="EMBL/GenBank/DDBJ databases">
        <title>Plant Genome Project.</title>
        <authorList>
            <person name="Zhang R.-G."/>
        </authorList>
    </citation>
    <scope>NUCLEOTIDE SEQUENCE</scope>
    <source>
        <strain evidence="6">Huo1</strain>
        <tissue evidence="6">Leaf</tissue>
    </source>
</reference>
<evidence type="ECO:0000313" key="6">
    <source>
        <dbReference type="EMBL" id="KAG6399718.1"/>
    </source>
</evidence>
<proteinExistence type="inferred from homology"/>